<proteinExistence type="predicted"/>
<dbReference type="Proteomes" id="UP000325606">
    <property type="component" value="Chromosome"/>
</dbReference>
<protein>
    <submittedName>
        <fullName evidence="4">ABC transporter substrate-binding protein</fullName>
    </submittedName>
</protein>
<organism evidence="4 5">
    <name type="scientific">Nitrincola iocasae</name>
    <dbReference type="NCBI Taxonomy" id="2614693"/>
    <lineage>
        <taxon>Bacteria</taxon>
        <taxon>Pseudomonadati</taxon>
        <taxon>Pseudomonadota</taxon>
        <taxon>Gammaproteobacteria</taxon>
        <taxon>Oceanospirillales</taxon>
        <taxon>Oceanospirillaceae</taxon>
        <taxon>Nitrincola</taxon>
    </lineage>
</organism>
<dbReference type="PROSITE" id="PS50983">
    <property type="entry name" value="FE_B12_PBP"/>
    <property type="match status" value="1"/>
</dbReference>
<dbReference type="PANTHER" id="PTHR30535">
    <property type="entry name" value="VITAMIN B12-BINDING PROTEIN"/>
    <property type="match status" value="1"/>
</dbReference>
<evidence type="ECO:0000256" key="1">
    <source>
        <dbReference type="ARBA" id="ARBA00022729"/>
    </source>
</evidence>
<dbReference type="KEGG" id="nik:F5I99_08420"/>
<keyword evidence="5" id="KW-1185">Reference proteome</keyword>
<dbReference type="InterPro" id="IPR002491">
    <property type="entry name" value="ABC_transptr_periplasmic_BD"/>
</dbReference>
<keyword evidence="2" id="KW-0812">Transmembrane</keyword>
<evidence type="ECO:0000313" key="4">
    <source>
        <dbReference type="EMBL" id="QEW06532.1"/>
    </source>
</evidence>
<dbReference type="PANTHER" id="PTHR30535:SF4">
    <property type="entry name" value="HEMIN-BINDING PERIPLASMIC PROTEIN HMUT"/>
    <property type="match status" value="1"/>
</dbReference>
<dbReference type="Gene3D" id="3.40.50.1980">
    <property type="entry name" value="Nitrogenase molybdenum iron protein domain"/>
    <property type="match status" value="2"/>
</dbReference>
<keyword evidence="2" id="KW-0472">Membrane</keyword>
<name>A0A5J6LE26_9GAMM</name>
<accession>A0A5J6LE26</accession>
<keyword evidence="1" id="KW-0732">Signal</keyword>
<evidence type="ECO:0000256" key="2">
    <source>
        <dbReference type="SAM" id="Phobius"/>
    </source>
</evidence>
<dbReference type="InterPro" id="IPR050902">
    <property type="entry name" value="ABC_Transporter_SBP"/>
</dbReference>
<feature type="transmembrane region" description="Helical" evidence="2">
    <location>
        <begin position="20"/>
        <end position="41"/>
    </location>
</feature>
<dbReference type="InterPro" id="IPR054828">
    <property type="entry name" value="Vit_B12_bind_prot"/>
</dbReference>
<dbReference type="Pfam" id="PF01497">
    <property type="entry name" value="Peripla_BP_2"/>
    <property type="match status" value="1"/>
</dbReference>
<sequence>MHTSYRHLTDSRGLVMPVKLSGVLYLVVVFLLTGVTLPAFAEPQRVVSIDGSITEIIYALEQEHRLVGRDTTSTWPEEVNDLPDVGYMRQLSAEGLLSLRPDLILVTADAKPQSVLDQLQQTGVNIRVIPNVYTLAGVENKIAEVADALGVAPEGDVLIQAFAEESDQVISQLTARNADAIRAIFVMGVRNSSMMVAGKGSRADAFLALAGLTNPFSDSVDNYQTVSAEALIQANPDLILTLENAEAMGGGRDRVLADPAISRTSAGQAGKVIAIEPRWLNFGPDLPHSLNALVNSLNLPESTVDLAGSEGGH</sequence>
<dbReference type="EMBL" id="CP044222">
    <property type="protein sequence ID" value="QEW06532.1"/>
    <property type="molecule type" value="Genomic_DNA"/>
</dbReference>
<dbReference type="SUPFAM" id="SSF53807">
    <property type="entry name" value="Helical backbone' metal receptor"/>
    <property type="match status" value="1"/>
</dbReference>
<keyword evidence="2" id="KW-1133">Transmembrane helix</keyword>
<dbReference type="AlphaFoldDB" id="A0A5J6LE26"/>
<feature type="domain" description="Fe/B12 periplasmic-binding" evidence="3">
    <location>
        <begin position="45"/>
        <end position="305"/>
    </location>
</feature>
<gene>
    <name evidence="4" type="ORF">F5I99_08420</name>
</gene>
<dbReference type="NCBIfam" id="NF038402">
    <property type="entry name" value="TroA_like"/>
    <property type="match status" value="1"/>
</dbReference>
<reference evidence="4 5" key="1">
    <citation type="submission" date="2019-09" db="EMBL/GenBank/DDBJ databases">
        <title>Nitrincola iocasae sp. nov., a bacterium isolated from the sediment collected at a cold seep field in South China Sea.</title>
        <authorList>
            <person name="Zhang H."/>
            <person name="Wang H."/>
            <person name="Li C."/>
        </authorList>
    </citation>
    <scope>NUCLEOTIDE SEQUENCE [LARGE SCALE GENOMIC DNA]</scope>
    <source>
        <strain evidence="4 5">KXZD1103</strain>
    </source>
</reference>
<evidence type="ECO:0000259" key="3">
    <source>
        <dbReference type="PROSITE" id="PS50983"/>
    </source>
</evidence>
<evidence type="ECO:0000313" key="5">
    <source>
        <dbReference type="Proteomes" id="UP000325606"/>
    </source>
</evidence>